<name>A0ABX3ALL3_9FIRM</name>
<reference evidence="2 3" key="1">
    <citation type="submission" date="2016-08" db="EMBL/GenBank/DDBJ databases">
        <title>Characterization of Isolates of Eisenbergiella tayi Derived from Blood Cultures, Using Whole Genome Sequencing.</title>
        <authorList>
            <person name="Bernier A.-M."/>
            <person name="Burdz T."/>
            <person name="Wiebe D."/>
            <person name="Bernard K."/>
        </authorList>
    </citation>
    <scope>NUCLEOTIDE SEQUENCE [LARGE SCALE GENOMIC DNA]</scope>
    <source>
        <strain evidence="2 3">NML120146</strain>
    </source>
</reference>
<keyword evidence="3" id="KW-1185">Reference proteome</keyword>
<feature type="transmembrane region" description="Helical" evidence="1">
    <location>
        <begin position="81"/>
        <end position="102"/>
    </location>
</feature>
<proteinExistence type="predicted"/>
<keyword evidence="1" id="KW-0812">Transmembrane</keyword>
<comment type="caution">
    <text evidence="2">The sequence shown here is derived from an EMBL/GenBank/DDBJ whole genome shotgun (WGS) entry which is preliminary data.</text>
</comment>
<evidence type="ECO:0000256" key="1">
    <source>
        <dbReference type="SAM" id="Phobius"/>
    </source>
</evidence>
<evidence type="ECO:0000313" key="3">
    <source>
        <dbReference type="Proteomes" id="UP000094869"/>
    </source>
</evidence>
<dbReference type="Proteomes" id="UP000094869">
    <property type="component" value="Unassembled WGS sequence"/>
</dbReference>
<evidence type="ECO:0000313" key="2">
    <source>
        <dbReference type="EMBL" id="ODR57539.1"/>
    </source>
</evidence>
<accession>A0ABX3ALL3</accession>
<keyword evidence="1" id="KW-0472">Membrane</keyword>
<sequence>MSFIIFIFSMLPIWYLAAYARPSGDDYGYSALTYAAWLETHSLAEVIKAAVETAKTSYIDWNGDWFTTFLFSLMPEVFKPYSFWVVPYIMTGAVILGTFVFMHEVCVRIMRLSHSNCLIFTSVIGACLQSSTGADSQPAL</sequence>
<keyword evidence="1" id="KW-1133">Transmembrane helix</keyword>
<gene>
    <name evidence="2" type="ORF">BEI63_10520</name>
</gene>
<protein>
    <submittedName>
        <fullName evidence="2">Uncharacterized protein</fullName>
    </submittedName>
</protein>
<dbReference type="EMBL" id="MEHD01000021">
    <property type="protein sequence ID" value="ODR57539.1"/>
    <property type="molecule type" value="Genomic_DNA"/>
</dbReference>
<organism evidence="2 3">
    <name type="scientific">Eisenbergiella tayi</name>
    <dbReference type="NCBI Taxonomy" id="1432052"/>
    <lineage>
        <taxon>Bacteria</taxon>
        <taxon>Bacillati</taxon>
        <taxon>Bacillota</taxon>
        <taxon>Clostridia</taxon>
        <taxon>Lachnospirales</taxon>
        <taxon>Lachnospiraceae</taxon>
        <taxon>Eisenbergiella</taxon>
    </lineage>
</organism>